<feature type="domain" description="Glucose-methanol-choline oxidoreductase N-terminal" evidence="3">
    <location>
        <begin position="115"/>
        <end position="138"/>
    </location>
</feature>
<dbReference type="PROSITE" id="PS00623">
    <property type="entry name" value="GMC_OXRED_1"/>
    <property type="match status" value="1"/>
</dbReference>
<comment type="similarity">
    <text evidence="1 2">Belongs to the GMC oxidoreductase family.</text>
</comment>
<dbReference type="GO" id="GO:0050660">
    <property type="term" value="F:flavin adenine dinucleotide binding"/>
    <property type="evidence" value="ECO:0007669"/>
    <property type="project" value="InterPro"/>
</dbReference>
<sequence>MLFMGLLEVFIRSQCDLEDPCGRASPRFRSEPDYEYDFVVVGGGSGGSVVASRLSEIDQWKVLLIESGGDEPIGTQIPSMFLNFLGSDIDWKYKTEPEAKACLSSPEQRCYWPRGKVLGGTSVLNGMMYIRGNKQDFDDWEAMGNPGWKYDDVLPYFKMSENNMEINEVGTTYHATGGLLPVGYGIHDLNGLNSTGFMIAQMTQSKGIRMSSARSFLRPARNRTNFHILLNTTVTKILIVR</sequence>
<accession>T1GVL6</accession>
<protein>
    <recommendedName>
        <fullName evidence="3">Glucose-methanol-choline oxidoreductase N-terminal domain-containing protein</fullName>
    </recommendedName>
</protein>
<evidence type="ECO:0000256" key="1">
    <source>
        <dbReference type="ARBA" id="ARBA00010790"/>
    </source>
</evidence>
<dbReference type="Proteomes" id="UP000015102">
    <property type="component" value="Unassembled WGS sequence"/>
</dbReference>
<proteinExistence type="inferred from homology"/>
<dbReference type="HOGENOM" id="CLU_002865_1_3_1"/>
<dbReference type="EMBL" id="CAQQ02107349">
    <property type="status" value="NOT_ANNOTATED_CDS"/>
    <property type="molecule type" value="Genomic_DNA"/>
</dbReference>
<dbReference type="Pfam" id="PF00732">
    <property type="entry name" value="GMC_oxred_N"/>
    <property type="match status" value="1"/>
</dbReference>
<reference evidence="5" key="1">
    <citation type="submission" date="2013-02" db="EMBL/GenBank/DDBJ databases">
        <authorList>
            <person name="Hughes D."/>
        </authorList>
    </citation>
    <scope>NUCLEOTIDE SEQUENCE</scope>
    <source>
        <strain>Durham</strain>
        <strain evidence="5">NC isolate 2 -- Noor lab</strain>
    </source>
</reference>
<dbReference type="EMBL" id="CAQQ02107350">
    <property type="status" value="NOT_ANNOTATED_CDS"/>
    <property type="molecule type" value="Genomic_DNA"/>
</dbReference>
<dbReference type="InterPro" id="IPR000172">
    <property type="entry name" value="GMC_OxRdtase_N"/>
</dbReference>
<reference evidence="4" key="2">
    <citation type="submission" date="2015-06" db="UniProtKB">
        <authorList>
            <consortium name="EnsemblMetazoa"/>
        </authorList>
    </citation>
    <scope>IDENTIFICATION</scope>
</reference>
<dbReference type="STRING" id="36166.T1GVL6"/>
<keyword evidence="2" id="KW-0274">FAD</keyword>
<dbReference type="SUPFAM" id="SSF51905">
    <property type="entry name" value="FAD/NAD(P)-binding domain"/>
    <property type="match status" value="1"/>
</dbReference>
<keyword evidence="5" id="KW-1185">Reference proteome</keyword>
<name>T1GVL6_MEGSC</name>
<evidence type="ECO:0000313" key="4">
    <source>
        <dbReference type="EnsemblMetazoa" id="MESCA007827-PA"/>
    </source>
</evidence>
<keyword evidence="2" id="KW-0285">Flavoprotein</keyword>
<evidence type="ECO:0000313" key="5">
    <source>
        <dbReference type="Proteomes" id="UP000015102"/>
    </source>
</evidence>
<dbReference type="OMA" id="ANAYEMQ"/>
<evidence type="ECO:0000256" key="2">
    <source>
        <dbReference type="RuleBase" id="RU003968"/>
    </source>
</evidence>
<organism evidence="4 5">
    <name type="scientific">Megaselia scalaris</name>
    <name type="common">Humpbacked fly</name>
    <name type="synonym">Phora scalaris</name>
    <dbReference type="NCBI Taxonomy" id="36166"/>
    <lineage>
        <taxon>Eukaryota</taxon>
        <taxon>Metazoa</taxon>
        <taxon>Ecdysozoa</taxon>
        <taxon>Arthropoda</taxon>
        <taxon>Hexapoda</taxon>
        <taxon>Insecta</taxon>
        <taxon>Pterygota</taxon>
        <taxon>Neoptera</taxon>
        <taxon>Endopterygota</taxon>
        <taxon>Diptera</taxon>
        <taxon>Brachycera</taxon>
        <taxon>Muscomorpha</taxon>
        <taxon>Platypezoidea</taxon>
        <taxon>Phoridae</taxon>
        <taxon>Megaseliini</taxon>
        <taxon>Megaselia</taxon>
    </lineage>
</organism>
<dbReference type="PANTHER" id="PTHR11552">
    <property type="entry name" value="GLUCOSE-METHANOL-CHOLINE GMC OXIDOREDUCTASE"/>
    <property type="match status" value="1"/>
</dbReference>
<dbReference type="GO" id="GO:0016614">
    <property type="term" value="F:oxidoreductase activity, acting on CH-OH group of donors"/>
    <property type="evidence" value="ECO:0007669"/>
    <property type="project" value="InterPro"/>
</dbReference>
<dbReference type="PANTHER" id="PTHR11552:SF217">
    <property type="entry name" value="GLUCOSE DEHYDROGENASE [FAD, QUINONE]"/>
    <property type="match status" value="1"/>
</dbReference>
<dbReference type="AlphaFoldDB" id="T1GVL6"/>
<evidence type="ECO:0000259" key="3">
    <source>
        <dbReference type="PROSITE" id="PS00623"/>
    </source>
</evidence>
<dbReference type="InterPro" id="IPR012132">
    <property type="entry name" value="GMC_OxRdtase"/>
</dbReference>
<dbReference type="EnsemblMetazoa" id="MESCA007827-RA">
    <property type="protein sequence ID" value="MESCA007827-PA"/>
    <property type="gene ID" value="MESCA007827"/>
</dbReference>
<dbReference type="Gene3D" id="3.50.50.60">
    <property type="entry name" value="FAD/NAD(P)-binding domain"/>
    <property type="match status" value="1"/>
</dbReference>
<dbReference type="EMBL" id="CAQQ02107351">
    <property type="status" value="NOT_ANNOTATED_CDS"/>
    <property type="molecule type" value="Genomic_DNA"/>
</dbReference>
<dbReference type="InterPro" id="IPR036188">
    <property type="entry name" value="FAD/NAD-bd_sf"/>
</dbReference>